<feature type="active site" description="Charge relay system" evidence="10 11">
    <location>
        <position position="179"/>
    </location>
</feature>
<evidence type="ECO:0000256" key="9">
    <source>
        <dbReference type="ARBA" id="ARBA00064749"/>
    </source>
</evidence>
<dbReference type="EC" id="3.5.1.2" evidence="10"/>
<dbReference type="PIRSF" id="PIRSF005639">
    <property type="entry name" value="Glut_amidoT_SNO"/>
    <property type="match status" value="1"/>
</dbReference>
<gene>
    <name evidence="10" type="primary">pdxT</name>
    <name evidence="13" type="ordered locus">trd_0025</name>
</gene>
<dbReference type="InterPro" id="IPR021196">
    <property type="entry name" value="PdxT/SNO_CS"/>
</dbReference>
<comment type="similarity">
    <text evidence="1 10">Belongs to the glutaminase PdxT/SNO family.</text>
</comment>
<dbReference type="eggNOG" id="COG0311">
    <property type="taxonomic scope" value="Bacteria"/>
</dbReference>
<dbReference type="OrthoDB" id="9810320at2"/>
<dbReference type="MEROPS" id="C26.A32"/>
<dbReference type="GO" id="GO:0036381">
    <property type="term" value="F:pyridoxal 5'-phosphate synthase (glutamine hydrolysing) activity"/>
    <property type="evidence" value="ECO:0007669"/>
    <property type="project" value="UniProtKB-UniRule"/>
</dbReference>
<evidence type="ECO:0000256" key="4">
    <source>
        <dbReference type="ARBA" id="ARBA00022962"/>
    </source>
</evidence>
<dbReference type="EC" id="4.3.3.6" evidence="10"/>
<proteinExistence type="inferred from homology"/>
<evidence type="ECO:0000256" key="12">
    <source>
        <dbReference type="PIRSR" id="PIRSR005639-2"/>
    </source>
</evidence>
<evidence type="ECO:0000256" key="6">
    <source>
        <dbReference type="ARBA" id="ARBA00047992"/>
    </source>
</evidence>
<dbReference type="GO" id="GO:0006543">
    <property type="term" value="P:L-glutamine catabolic process"/>
    <property type="evidence" value="ECO:0007669"/>
    <property type="project" value="UniProtKB-UniRule"/>
</dbReference>
<dbReference type="Pfam" id="PF01174">
    <property type="entry name" value="SNO"/>
    <property type="match status" value="1"/>
</dbReference>
<name>B9L1C4_THERP</name>
<dbReference type="UniPathway" id="UPA00245"/>
<dbReference type="GO" id="GO:0008614">
    <property type="term" value="P:pyridoxine metabolic process"/>
    <property type="evidence" value="ECO:0007669"/>
    <property type="project" value="TreeGrafter"/>
</dbReference>
<evidence type="ECO:0000256" key="11">
    <source>
        <dbReference type="PIRSR" id="PIRSR005639-1"/>
    </source>
</evidence>
<comment type="catalytic activity">
    <reaction evidence="7 10">
        <text>L-glutamine + H2O = L-glutamate + NH4(+)</text>
        <dbReference type="Rhea" id="RHEA:15889"/>
        <dbReference type="ChEBI" id="CHEBI:15377"/>
        <dbReference type="ChEBI" id="CHEBI:28938"/>
        <dbReference type="ChEBI" id="CHEBI:29985"/>
        <dbReference type="ChEBI" id="CHEBI:58359"/>
        <dbReference type="EC" id="3.5.1.2"/>
    </reaction>
</comment>
<dbReference type="GO" id="GO:1903600">
    <property type="term" value="C:glutaminase complex"/>
    <property type="evidence" value="ECO:0007669"/>
    <property type="project" value="TreeGrafter"/>
</dbReference>
<feature type="binding site" evidence="10 12">
    <location>
        <begin position="140"/>
        <end position="141"/>
    </location>
    <ligand>
        <name>L-glutamine</name>
        <dbReference type="ChEBI" id="CHEBI:58359"/>
    </ligand>
</feature>
<comment type="subunit">
    <text evidence="9 10">In the presence of PdxS, forms a dodecamer of heterodimers. Only shows activity in the heterodimer.</text>
</comment>
<dbReference type="HOGENOM" id="CLU_069674_2_0_0"/>
<dbReference type="InterPro" id="IPR002161">
    <property type="entry name" value="PdxT/SNO"/>
</dbReference>
<organism evidence="13 14">
    <name type="scientific">Thermomicrobium roseum (strain ATCC 27502 / DSM 5159 / P-2)</name>
    <dbReference type="NCBI Taxonomy" id="309801"/>
    <lineage>
        <taxon>Bacteria</taxon>
        <taxon>Pseudomonadati</taxon>
        <taxon>Thermomicrobiota</taxon>
        <taxon>Thermomicrobia</taxon>
        <taxon>Thermomicrobiales</taxon>
        <taxon>Thermomicrobiaceae</taxon>
        <taxon>Thermomicrobium</taxon>
    </lineage>
</organism>
<dbReference type="InterPro" id="IPR029062">
    <property type="entry name" value="Class_I_gatase-like"/>
</dbReference>
<dbReference type="KEGG" id="tro:trd_0025"/>
<evidence type="ECO:0000256" key="10">
    <source>
        <dbReference type="HAMAP-Rule" id="MF_01615"/>
    </source>
</evidence>
<dbReference type="GO" id="GO:0004359">
    <property type="term" value="F:glutaminase activity"/>
    <property type="evidence" value="ECO:0007669"/>
    <property type="project" value="UniProtKB-UniRule"/>
</dbReference>
<evidence type="ECO:0000256" key="2">
    <source>
        <dbReference type="ARBA" id="ARBA00022801"/>
    </source>
</evidence>
<evidence type="ECO:0000313" key="13">
    <source>
        <dbReference type="EMBL" id="ACM04616.1"/>
    </source>
</evidence>
<comment type="pathway">
    <text evidence="10">Cofactor biosynthesis; pyridoxal 5'-phosphate biosynthesis.</text>
</comment>
<evidence type="ECO:0000256" key="5">
    <source>
        <dbReference type="ARBA" id="ARBA00023239"/>
    </source>
</evidence>
<evidence type="ECO:0000256" key="7">
    <source>
        <dbReference type="ARBA" id="ARBA00049534"/>
    </source>
</evidence>
<keyword evidence="4 10" id="KW-0315">Glutamine amidotransferase</keyword>
<evidence type="ECO:0000256" key="3">
    <source>
        <dbReference type="ARBA" id="ARBA00022898"/>
    </source>
</evidence>
<protein>
    <recommendedName>
        <fullName evidence="10">Pyridoxal 5'-phosphate synthase subunit PdxT</fullName>
        <ecNumber evidence="10">4.3.3.6</ecNumber>
    </recommendedName>
    <alternativeName>
        <fullName evidence="10">Pdx2</fullName>
    </alternativeName>
    <alternativeName>
        <fullName evidence="10">Pyridoxal 5'-phosphate synthase glutaminase subunit</fullName>
        <ecNumber evidence="10">3.5.1.2</ecNumber>
    </alternativeName>
</protein>
<dbReference type="GO" id="GO:0005829">
    <property type="term" value="C:cytosol"/>
    <property type="evidence" value="ECO:0007669"/>
    <property type="project" value="TreeGrafter"/>
</dbReference>
<sequence>MAVTIGVLALQGDFAEHLTALARLGIAAHEVRQPRDLAGIDGLIIPGGESTTIGRLLERTELLGVIRDLAQRGMPLWGTCAGLILLAREVTAETRARHQPLLGLLDIVVRRNAFGSQRESFECDLVVEPLGPPPLRAVFIRAPLIDAIGPGVAVLACLPDGRPVAVRQGSIIGTAFHPELTNDLRFHRWFCELAERATVHTV</sequence>
<evidence type="ECO:0000256" key="8">
    <source>
        <dbReference type="ARBA" id="ARBA00054599"/>
    </source>
</evidence>
<dbReference type="NCBIfam" id="TIGR03800">
    <property type="entry name" value="PLP_synth_Pdx2"/>
    <property type="match status" value="1"/>
</dbReference>
<dbReference type="CDD" id="cd01749">
    <property type="entry name" value="GATase1_PB"/>
    <property type="match status" value="1"/>
</dbReference>
<keyword evidence="13" id="KW-0808">Transferase</keyword>
<dbReference type="HAMAP" id="MF_01615">
    <property type="entry name" value="PdxT"/>
    <property type="match status" value="1"/>
</dbReference>
<dbReference type="GO" id="GO:0016740">
    <property type="term" value="F:transferase activity"/>
    <property type="evidence" value="ECO:0007669"/>
    <property type="project" value="UniProtKB-KW"/>
</dbReference>
<evidence type="ECO:0000256" key="1">
    <source>
        <dbReference type="ARBA" id="ARBA00008345"/>
    </source>
</evidence>
<dbReference type="PANTHER" id="PTHR31559">
    <property type="entry name" value="PYRIDOXAL 5'-PHOSPHATE SYNTHASE SUBUNIT SNO"/>
    <property type="match status" value="1"/>
</dbReference>
<keyword evidence="3 10" id="KW-0663">Pyridoxal phosphate</keyword>
<comment type="function">
    <text evidence="8 10">Catalyzes the hydrolysis of glutamine to glutamate and ammonia as part of the biosynthesis of pyridoxal 5'-phosphate. The resulting ammonia molecule is channeled to the active site of PdxS.</text>
</comment>
<dbReference type="FunFam" id="3.40.50.880:FF:000010">
    <property type="entry name" value="uncharacterized protein LOC100176842 isoform X2"/>
    <property type="match status" value="1"/>
</dbReference>
<keyword evidence="14" id="KW-1185">Reference proteome</keyword>
<feature type="active site" description="Nucleophile" evidence="10 11">
    <location>
        <position position="80"/>
    </location>
</feature>
<feature type="binding site" evidence="10 12">
    <location>
        <position position="111"/>
    </location>
    <ligand>
        <name>L-glutamine</name>
        <dbReference type="ChEBI" id="CHEBI:58359"/>
    </ligand>
</feature>
<dbReference type="AlphaFoldDB" id="B9L1C4"/>
<feature type="active site" description="Charge relay system" evidence="10 11">
    <location>
        <position position="177"/>
    </location>
</feature>
<reference evidence="13 14" key="1">
    <citation type="journal article" date="2009" name="PLoS ONE">
        <title>Complete genome sequence of the aerobic CO-oxidizing thermophile Thermomicrobium roseum.</title>
        <authorList>
            <person name="Wu D."/>
            <person name="Raymond J."/>
            <person name="Wu M."/>
            <person name="Chatterji S."/>
            <person name="Ren Q."/>
            <person name="Graham J.E."/>
            <person name="Bryant D.A."/>
            <person name="Robb F."/>
            <person name="Colman A."/>
            <person name="Tallon L.J."/>
            <person name="Badger J.H."/>
            <person name="Madupu R."/>
            <person name="Ward N.L."/>
            <person name="Eisen J.A."/>
        </authorList>
    </citation>
    <scope>NUCLEOTIDE SEQUENCE [LARGE SCALE GENOMIC DNA]</scope>
    <source>
        <strain evidence="14">ATCC 27502 / DSM 5159 / P-2</strain>
    </source>
</reference>
<comment type="catalytic activity">
    <reaction evidence="6 10">
        <text>aldehydo-D-ribose 5-phosphate + D-glyceraldehyde 3-phosphate + L-glutamine = pyridoxal 5'-phosphate + L-glutamate + phosphate + 3 H2O + H(+)</text>
        <dbReference type="Rhea" id="RHEA:31507"/>
        <dbReference type="ChEBI" id="CHEBI:15377"/>
        <dbReference type="ChEBI" id="CHEBI:15378"/>
        <dbReference type="ChEBI" id="CHEBI:29985"/>
        <dbReference type="ChEBI" id="CHEBI:43474"/>
        <dbReference type="ChEBI" id="CHEBI:58273"/>
        <dbReference type="ChEBI" id="CHEBI:58359"/>
        <dbReference type="ChEBI" id="CHEBI:59776"/>
        <dbReference type="ChEBI" id="CHEBI:597326"/>
        <dbReference type="EC" id="4.3.3.6"/>
    </reaction>
</comment>
<dbReference type="Proteomes" id="UP000000447">
    <property type="component" value="Chromosome"/>
</dbReference>
<feature type="binding site" evidence="10 12">
    <location>
        <begin position="48"/>
        <end position="50"/>
    </location>
    <ligand>
        <name>L-glutamine</name>
        <dbReference type="ChEBI" id="CHEBI:58359"/>
    </ligand>
</feature>
<dbReference type="SUPFAM" id="SSF52317">
    <property type="entry name" value="Class I glutamine amidotransferase-like"/>
    <property type="match status" value="1"/>
</dbReference>
<accession>B9L1C4</accession>
<dbReference type="PANTHER" id="PTHR31559:SF0">
    <property type="entry name" value="PYRIDOXAL 5'-PHOSPHATE SYNTHASE SUBUNIT SNO1-RELATED"/>
    <property type="match status" value="1"/>
</dbReference>
<dbReference type="EMBL" id="CP001275">
    <property type="protein sequence ID" value="ACM04616.1"/>
    <property type="molecule type" value="Genomic_DNA"/>
</dbReference>
<keyword evidence="5 10" id="KW-0456">Lyase</keyword>
<dbReference type="GO" id="GO:0042823">
    <property type="term" value="P:pyridoxal phosphate biosynthetic process"/>
    <property type="evidence" value="ECO:0007669"/>
    <property type="project" value="UniProtKB-UniRule"/>
</dbReference>
<dbReference type="RefSeq" id="WP_012641440.1">
    <property type="nucleotide sequence ID" value="NC_011959.1"/>
</dbReference>
<dbReference type="PROSITE" id="PS01236">
    <property type="entry name" value="PDXT_SNO_1"/>
    <property type="match status" value="1"/>
</dbReference>
<dbReference type="PROSITE" id="PS51130">
    <property type="entry name" value="PDXT_SNO_2"/>
    <property type="match status" value="1"/>
</dbReference>
<dbReference type="STRING" id="309801.trd_0025"/>
<keyword evidence="2 10" id="KW-0378">Hydrolase</keyword>
<evidence type="ECO:0000313" key="14">
    <source>
        <dbReference type="Proteomes" id="UP000000447"/>
    </source>
</evidence>
<dbReference type="PROSITE" id="PS51273">
    <property type="entry name" value="GATASE_TYPE_1"/>
    <property type="match status" value="1"/>
</dbReference>
<dbReference type="Gene3D" id="3.40.50.880">
    <property type="match status" value="1"/>
</dbReference>